<accession>A0A1X7SU41</accession>
<organism evidence="1">
    <name type="scientific">Amphimedon queenslandica</name>
    <name type="common">Sponge</name>
    <dbReference type="NCBI Taxonomy" id="400682"/>
    <lineage>
        <taxon>Eukaryota</taxon>
        <taxon>Metazoa</taxon>
        <taxon>Porifera</taxon>
        <taxon>Demospongiae</taxon>
        <taxon>Heteroscleromorpha</taxon>
        <taxon>Haplosclerida</taxon>
        <taxon>Niphatidae</taxon>
        <taxon>Amphimedon</taxon>
    </lineage>
</organism>
<evidence type="ECO:0008006" key="2">
    <source>
        <dbReference type="Google" id="ProtNLM"/>
    </source>
</evidence>
<protein>
    <recommendedName>
        <fullName evidence="2">Ig-like domain-containing protein</fullName>
    </recommendedName>
</protein>
<dbReference type="InParanoid" id="A0A1X7SU41"/>
<name>A0A1X7SU41_AMPQE</name>
<evidence type="ECO:0000313" key="1">
    <source>
        <dbReference type="EnsemblMetazoa" id="Aqu2.1.05611_001"/>
    </source>
</evidence>
<dbReference type="EnsemblMetazoa" id="Aqu2.1.05611_001">
    <property type="protein sequence ID" value="Aqu2.1.05611_001"/>
    <property type="gene ID" value="Aqu2.1.05611"/>
</dbReference>
<dbReference type="AlphaFoldDB" id="A0A1X7SU41"/>
<sequence length="174" mass="18386">MAICASRCCQNAHPAFAVLFFMTGANLKLFCSYNRGYVRTPPGYGPETAAISPSNDSVPLCDGFTRNFTCETSGITLVWLLGTQSATFGSTSTISRSLGPYIDTHFVSAGGGMVIAIATVTASSGLNGTTLECRNTSGIISTTARAFFTFNVEGKLAINIIVHICCTHKQVSTF</sequence>
<proteinExistence type="predicted"/>
<reference evidence="1" key="1">
    <citation type="submission" date="2017-05" db="UniProtKB">
        <authorList>
            <consortium name="EnsemblMetazoa"/>
        </authorList>
    </citation>
    <scope>IDENTIFICATION</scope>
</reference>